<organism evidence="5 6">
    <name type="scientific">Nepenthes gracilis</name>
    <name type="common">Slender pitcher plant</name>
    <dbReference type="NCBI Taxonomy" id="150966"/>
    <lineage>
        <taxon>Eukaryota</taxon>
        <taxon>Viridiplantae</taxon>
        <taxon>Streptophyta</taxon>
        <taxon>Embryophyta</taxon>
        <taxon>Tracheophyta</taxon>
        <taxon>Spermatophyta</taxon>
        <taxon>Magnoliopsida</taxon>
        <taxon>eudicotyledons</taxon>
        <taxon>Gunneridae</taxon>
        <taxon>Pentapetalae</taxon>
        <taxon>Caryophyllales</taxon>
        <taxon>Nepenthaceae</taxon>
        <taxon>Nepenthes</taxon>
    </lineage>
</organism>
<keyword evidence="6" id="KW-1185">Reference proteome</keyword>
<evidence type="ECO:0000256" key="3">
    <source>
        <dbReference type="ARBA" id="ARBA00023306"/>
    </source>
</evidence>
<keyword evidence="3" id="KW-0131">Cell cycle</keyword>
<dbReference type="PANTHER" id="PTHR22940">
    <property type="entry name" value="TIMEOUT/TIMELESS-2"/>
    <property type="match status" value="1"/>
</dbReference>
<dbReference type="InterPro" id="IPR044998">
    <property type="entry name" value="Timeless"/>
</dbReference>
<proteinExistence type="predicted"/>
<feature type="domain" description="Timeless N-terminal" evidence="4">
    <location>
        <begin position="27"/>
        <end position="287"/>
    </location>
</feature>
<evidence type="ECO:0000313" key="5">
    <source>
        <dbReference type="EMBL" id="GMH08931.1"/>
    </source>
</evidence>
<dbReference type="GO" id="GO:0043111">
    <property type="term" value="P:replication fork arrest"/>
    <property type="evidence" value="ECO:0007669"/>
    <property type="project" value="TreeGrafter"/>
</dbReference>
<evidence type="ECO:0000313" key="6">
    <source>
        <dbReference type="Proteomes" id="UP001279734"/>
    </source>
</evidence>
<protein>
    <recommendedName>
        <fullName evidence="4">Timeless N-terminal domain-containing protein</fullName>
    </recommendedName>
</protein>
<dbReference type="InterPro" id="IPR006906">
    <property type="entry name" value="Timeless_N"/>
</dbReference>
<dbReference type="PANTHER" id="PTHR22940:SF4">
    <property type="entry name" value="PROTEIN TIMELESS HOMOLOG"/>
    <property type="match status" value="1"/>
</dbReference>
<gene>
    <name evidence="5" type="ORF">Nepgr_010771</name>
</gene>
<evidence type="ECO:0000259" key="4">
    <source>
        <dbReference type="Pfam" id="PF04821"/>
    </source>
</evidence>
<dbReference type="Pfam" id="PF04821">
    <property type="entry name" value="TIMELESS"/>
    <property type="match status" value="1"/>
</dbReference>
<dbReference type="EMBL" id="BSYO01000008">
    <property type="protein sequence ID" value="GMH08931.1"/>
    <property type="molecule type" value="Genomic_DNA"/>
</dbReference>
<dbReference type="GO" id="GO:0000076">
    <property type="term" value="P:DNA replication checkpoint signaling"/>
    <property type="evidence" value="ECO:0007669"/>
    <property type="project" value="TreeGrafter"/>
</dbReference>
<dbReference type="GO" id="GO:0006281">
    <property type="term" value="P:DNA repair"/>
    <property type="evidence" value="ECO:0007669"/>
    <property type="project" value="TreeGrafter"/>
</dbReference>
<evidence type="ECO:0000256" key="1">
    <source>
        <dbReference type="ARBA" id="ARBA00004123"/>
    </source>
</evidence>
<name>A0AAD3SDT8_NEPGR</name>
<keyword evidence="2" id="KW-0539">Nucleus</keyword>
<sequence>MDMEGLSTICAGLGSIEEDEDGNQIGYTKGEYCLDNLKDLLRFLRRDDPHLREVFKQVCKWNIVAKDLIPIIEYSHDDRNLVLNAVKILVFLTMPLEALSKDVNEQLDYLWGLKRAITYSSTIAVIVSLLEKPLENLECDAFTDDDWKLVQLVLTLFRNILAVRDISIQQKAEMSVSHFLTLRENFLELLFHENVMDLIIVLTQHVGDHGGYLRQDNLLLLEIFHYIFVDQDPELVAKACMKDSKGDRDANACVESLRSLMKQEEEKKKLIRFRHLGRHSQFSGTFTCFTMDGSKTLYKRMPMSTCDTQLKPHKVRCGPGKIFVGEHGRPPTTKTILELLHDFLNQFLSGGYNVLMQSIHEDIEKEHHAIQISDVVVFFQVAQFVMSFQYHKCLMTKPNVEVDRSDSPSFKGDISGPIAASMNDSMFELVIEKWRYAFEGLKETKNYKFLSAAGSLLRIMIQMLDLVLKTMPEDHRETHTAHVLLYKLFYDQTDQGLTQSLFNLIKSFDTLKQPKSDLADLVEMIHVVVELMENLQAHGTLRVSRKARKRRKKNKMTDRVNNTFGDQVTTENNTVNETVGDKVASEEFQIFDHEGCAESADIATHEKNVRISGSVEKDESHSMSVSVDMPQASGFEEDNGQNNLPQIDSRDLNHNSDDIIHGYGEGDSSGDEQLPLTYEVDFKITTLFTSLGSNSVINNVCWLLKFYKSNSTSTNQYVVNILRRICEDLNLSPMLYQLSHLCTFYNILDEQKSYPCQEYELIVNFLTSLVRRMLRKMKNQPLLFVEVLFSKTRRDCHFINVESMKLDLGAMKKEFRNWRYDLEDRDTDLSRGIDNIRRSMADALGEDEYDLAISHELDDEKDEDPEVEAKNNLHASYSSVDKSNEGCNSISDGWNHGSGKYNIGGLSTKDDSEGVMKRKRRLILSDELEEKVRGLFEKYKESRYCSRRIAEALDLDQNVSPTQVSNICRKLGLKAPSRKRMYHADKLSFDSNDQNKVPVRENDAILPDAHNLEETSLLRRPSHIRKRVCAFDENQEQVIRDLFEQFKDHKKCSHMIANALNPDGLVTATQVARKLKQLGLHTCQWKKKEPSMLIRDEDFHDGSADGEQGFDNQILSSLKRSKKKRNVKLINKTSDLNVEGESTVQDSNDELLNSVLQNVTFINKEAFDLNVRGESTANNSDDDLLSSILQKSGITQLMRKKKLTINSIQRPIHINDSEYGIARGSSERDHKEQPIEPQADNDVALTADIPRNSLDHEATGIINVEKKGLPIIQDIEFTKLVENDELEDSGDDVAVKVSPKHLASRRKLRMILDPEDDE</sequence>
<reference evidence="5" key="1">
    <citation type="submission" date="2023-05" db="EMBL/GenBank/DDBJ databases">
        <title>Nepenthes gracilis genome sequencing.</title>
        <authorList>
            <person name="Fukushima K."/>
        </authorList>
    </citation>
    <scope>NUCLEOTIDE SEQUENCE</scope>
    <source>
        <strain evidence="5">SING2019-196</strain>
    </source>
</reference>
<accession>A0AAD3SDT8</accession>
<dbReference type="GO" id="GO:0003677">
    <property type="term" value="F:DNA binding"/>
    <property type="evidence" value="ECO:0007669"/>
    <property type="project" value="TreeGrafter"/>
</dbReference>
<dbReference type="Proteomes" id="UP001279734">
    <property type="component" value="Unassembled WGS sequence"/>
</dbReference>
<evidence type="ECO:0000256" key="2">
    <source>
        <dbReference type="ARBA" id="ARBA00023242"/>
    </source>
</evidence>
<dbReference type="GO" id="GO:0031298">
    <property type="term" value="C:replication fork protection complex"/>
    <property type="evidence" value="ECO:0007669"/>
    <property type="project" value="TreeGrafter"/>
</dbReference>
<comment type="subcellular location">
    <subcellularLocation>
        <location evidence="1">Nucleus</location>
    </subcellularLocation>
</comment>
<comment type="caution">
    <text evidence="5">The sequence shown here is derived from an EMBL/GenBank/DDBJ whole genome shotgun (WGS) entry which is preliminary data.</text>
</comment>